<protein>
    <submittedName>
        <fullName evidence="2">Uncharacterized protein</fullName>
    </submittedName>
</protein>
<reference evidence="3 4" key="1">
    <citation type="submission" date="2019-11" db="EMBL/GenBank/DDBJ databases">
        <authorList>
            <person name="Cho J.-C."/>
        </authorList>
    </citation>
    <scope>NUCLEOTIDE SEQUENCE [LARGE SCALE GENOMIC DNA]</scope>
    <source>
        <strain evidence="2 3">JH1073</strain>
        <strain evidence="1 4">JH702</strain>
    </source>
</reference>
<reference evidence="3" key="3">
    <citation type="submission" date="2023-06" db="EMBL/GenBank/DDBJ databases">
        <title>Pangenomics reveal diversification of enzyme families and niche specialization in globally abundant SAR202 bacteria.</title>
        <authorList>
            <person name="Saw J.H.W."/>
        </authorList>
    </citation>
    <scope>NUCLEOTIDE SEQUENCE [LARGE SCALE GENOMIC DNA]</scope>
    <source>
        <strain evidence="3">JH1073</strain>
    </source>
</reference>
<dbReference type="AlphaFoldDB" id="A0AAJ6CUP5"/>
<dbReference type="Proteomes" id="UP001219901">
    <property type="component" value="Chromosome"/>
</dbReference>
<evidence type="ECO:0000313" key="1">
    <source>
        <dbReference type="EMBL" id="MDG0866308.1"/>
    </source>
</evidence>
<reference evidence="2" key="2">
    <citation type="journal article" date="2023" name="Nat. Commun.">
        <title>Cultivation of marine bacteria of the SAR202 clade.</title>
        <authorList>
            <person name="Lim Y."/>
            <person name="Seo J.H."/>
            <person name="Giovannoni S.J."/>
            <person name="Kang I."/>
            <person name="Cho J.C."/>
        </authorList>
    </citation>
    <scope>NUCLEOTIDE SEQUENCE</scope>
    <source>
        <strain evidence="2">JH1073</strain>
    </source>
</reference>
<evidence type="ECO:0000313" key="3">
    <source>
        <dbReference type="Proteomes" id="UP001219901"/>
    </source>
</evidence>
<sequence>MTEHRDVDPAVTERWRYTLVEGHEDKPSSYLPGSHRCSMCLIPLSGVGGVVMKALRNRTASRKNPEMCNY</sequence>
<dbReference type="Proteomes" id="UP001321249">
    <property type="component" value="Unassembled WGS sequence"/>
</dbReference>
<proteinExistence type="predicted"/>
<dbReference type="EMBL" id="WMBE01000001">
    <property type="protein sequence ID" value="MDG0866308.1"/>
    <property type="molecule type" value="Genomic_DNA"/>
</dbReference>
<evidence type="ECO:0000313" key="2">
    <source>
        <dbReference type="EMBL" id="WFG38975.1"/>
    </source>
</evidence>
<dbReference type="RefSeq" id="WP_342822254.1">
    <property type="nucleotide sequence ID" value="NZ_CP046146.1"/>
</dbReference>
<organism evidence="2 3">
    <name type="scientific">Candidatus Lucifugimonas marina</name>
    <dbReference type="NCBI Taxonomy" id="3038979"/>
    <lineage>
        <taxon>Bacteria</taxon>
        <taxon>Bacillati</taxon>
        <taxon>Chloroflexota</taxon>
        <taxon>Dehalococcoidia</taxon>
        <taxon>SAR202 cluster</taxon>
        <taxon>Candidatus Lucifugimonadales</taxon>
        <taxon>Candidatus Lucifugimonadaceae</taxon>
        <taxon>Candidatus Lucifugimonas</taxon>
    </lineage>
</organism>
<accession>A0AAJ6CUP5</accession>
<dbReference type="EMBL" id="CP046147">
    <property type="protein sequence ID" value="WFG38975.1"/>
    <property type="molecule type" value="Genomic_DNA"/>
</dbReference>
<keyword evidence="3" id="KW-1185">Reference proteome</keyword>
<name>A0AAJ6CUP5_9CHLR</name>
<gene>
    <name evidence="1" type="ORF">GKO46_04375</name>
    <name evidence="2" type="ORF">GKO48_04885</name>
</gene>
<evidence type="ECO:0000313" key="4">
    <source>
        <dbReference type="Proteomes" id="UP001321249"/>
    </source>
</evidence>